<dbReference type="EMBL" id="PFMR01000267">
    <property type="protein sequence ID" value="PIZ15354.1"/>
    <property type="molecule type" value="Genomic_DNA"/>
</dbReference>
<evidence type="ECO:0008006" key="3">
    <source>
        <dbReference type="Google" id="ProtNLM"/>
    </source>
</evidence>
<name>A0A2M7S788_9BACT</name>
<dbReference type="Pfam" id="PF08843">
    <property type="entry name" value="AbiEii"/>
    <property type="match status" value="1"/>
</dbReference>
<evidence type="ECO:0000313" key="2">
    <source>
        <dbReference type="Proteomes" id="UP000229307"/>
    </source>
</evidence>
<dbReference type="AlphaFoldDB" id="A0A2M7S788"/>
<protein>
    <recommendedName>
        <fullName evidence="3">Nucleotidyl transferase AbiEii/AbiGii toxin family protein</fullName>
    </recommendedName>
</protein>
<accession>A0A2M7S788</accession>
<gene>
    <name evidence="1" type="ORF">COY52_09950</name>
</gene>
<sequence>MIDIETIQSFYPQNLRVFKKNLLTEYLQYKILEAIFDAPLGQKLCFMGGTAIHIIHQNARFSEDLDFDNMGLQKKDFQQLIGIIDRKLSLEGYRTDIKNVFKNAYRCYLRIADVLFEYGISKHKEEKLLIQIDTEPQQFEYNPQRVILNKFDVFLQINTVPADILLAQKIFSIFNRRRPMGRDFYDAVYLFGRTKANFEYLDSKLKIKDMPDLKEKLLLKCKGLDFRRLAKDAEPFLFVREDVKKILFFREYLESLNAG</sequence>
<organism evidence="1 2">
    <name type="scientific">Candidatus Desantisbacteria bacterium CG_4_10_14_0_8_um_filter_48_22</name>
    <dbReference type="NCBI Taxonomy" id="1974543"/>
    <lineage>
        <taxon>Bacteria</taxon>
        <taxon>Candidatus Desantisiibacteriota</taxon>
    </lineage>
</organism>
<proteinExistence type="predicted"/>
<dbReference type="Proteomes" id="UP000229307">
    <property type="component" value="Unassembled WGS sequence"/>
</dbReference>
<dbReference type="InterPro" id="IPR014942">
    <property type="entry name" value="AbiEii"/>
</dbReference>
<evidence type="ECO:0000313" key="1">
    <source>
        <dbReference type="EMBL" id="PIZ15354.1"/>
    </source>
</evidence>
<reference evidence="2" key="1">
    <citation type="submission" date="2017-09" db="EMBL/GenBank/DDBJ databases">
        <title>Depth-based differentiation of microbial function through sediment-hosted aquifers and enrichment of novel symbionts in the deep terrestrial subsurface.</title>
        <authorList>
            <person name="Probst A.J."/>
            <person name="Ladd B."/>
            <person name="Jarett J.K."/>
            <person name="Geller-Mcgrath D.E."/>
            <person name="Sieber C.M.K."/>
            <person name="Emerson J.B."/>
            <person name="Anantharaman K."/>
            <person name="Thomas B.C."/>
            <person name="Malmstrom R."/>
            <person name="Stieglmeier M."/>
            <person name="Klingl A."/>
            <person name="Woyke T."/>
            <person name="Ryan C.M."/>
            <person name="Banfield J.F."/>
        </authorList>
    </citation>
    <scope>NUCLEOTIDE SEQUENCE [LARGE SCALE GENOMIC DNA]</scope>
</reference>
<dbReference type="Gene3D" id="3.10.450.620">
    <property type="entry name" value="JHP933, nucleotidyltransferase-like core domain"/>
    <property type="match status" value="1"/>
</dbReference>
<comment type="caution">
    <text evidence="1">The sequence shown here is derived from an EMBL/GenBank/DDBJ whole genome shotgun (WGS) entry which is preliminary data.</text>
</comment>